<reference evidence="2" key="1">
    <citation type="submission" date="2020-11" db="EMBL/GenBank/DDBJ databases">
        <title>Enhanced detection system for hospital associated transmission using whole genome sequencing surveillance.</title>
        <authorList>
            <person name="Harrison L.H."/>
            <person name="Van Tyne D."/>
            <person name="Marsh J.W."/>
            <person name="Griffith M.P."/>
            <person name="Snyder D.J."/>
            <person name="Cooper V.S."/>
            <person name="Mustapha M."/>
        </authorList>
    </citation>
    <scope>NUCLEOTIDE SEQUENCE</scope>
    <source>
        <strain evidence="2">STEN00053</strain>
    </source>
</reference>
<evidence type="ECO:0000259" key="1">
    <source>
        <dbReference type="Pfam" id="PF13986"/>
    </source>
</evidence>
<dbReference type="Pfam" id="PF13986">
    <property type="entry name" value="DUF4224"/>
    <property type="match status" value="1"/>
</dbReference>
<protein>
    <submittedName>
        <fullName evidence="2">DUF4224 domain-containing protein</fullName>
    </submittedName>
</protein>
<evidence type="ECO:0000313" key="2">
    <source>
        <dbReference type="EMBL" id="MBH1790582.1"/>
    </source>
</evidence>
<proteinExistence type="predicted"/>
<comment type="caution">
    <text evidence="2">The sequence shown here is derived from an EMBL/GenBank/DDBJ whole genome shotgun (WGS) entry which is preliminary data.</text>
</comment>
<sequence>MSEKLCLTKDEIKALTRTRLKARQLQFLRQNGIRHYIDGYGWPVVLRAAVGIVEPTPAVKAVPWRSNKLGPLPG</sequence>
<dbReference type="InterPro" id="IPR025319">
    <property type="entry name" value="DUF4224"/>
</dbReference>
<organism evidence="2 3">
    <name type="scientific">Stenotrophomonas maltophilia</name>
    <name type="common">Pseudomonas maltophilia</name>
    <name type="synonym">Xanthomonas maltophilia</name>
    <dbReference type="NCBI Taxonomy" id="40324"/>
    <lineage>
        <taxon>Bacteria</taxon>
        <taxon>Pseudomonadati</taxon>
        <taxon>Pseudomonadota</taxon>
        <taxon>Gammaproteobacteria</taxon>
        <taxon>Lysobacterales</taxon>
        <taxon>Lysobacteraceae</taxon>
        <taxon>Stenotrophomonas</taxon>
        <taxon>Stenotrophomonas maltophilia group</taxon>
    </lineage>
</organism>
<accession>A0AA41CFG4</accession>
<gene>
    <name evidence="2" type="ORF">I5V89_11930</name>
</gene>
<feature type="domain" description="DUF4224" evidence="1">
    <location>
        <begin position="7"/>
        <end position="49"/>
    </location>
</feature>
<dbReference type="Proteomes" id="UP000634179">
    <property type="component" value="Unassembled WGS sequence"/>
</dbReference>
<evidence type="ECO:0000313" key="3">
    <source>
        <dbReference type="Proteomes" id="UP000634179"/>
    </source>
</evidence>
<dbReference type="AlphaFoldDB" id="A0AA41CFG4"/>
<name>A0AA41CFG4_STEMA</name>
<dbReference type="EMBL" id="JADUOV010000007">
    <property type="protein sequence ID" value="MBH1790582.1"/>
    <property type="molecule type" value="Genomic_DNA"/>
</dbReference>